<dbReference type="EMBL" id="BJXR01000013">
    <property type="protein sequence ID" value="GEN05900.1"/>
    <property type="molecule type" value="Genomic_DNA"/>
</dbReference>
<comment type="caution">
    <text evidence="3">The sequence shown here is derived from an EMBL/GenBank/DDBJ whole genome shotgun (WGS) entry which is preliminary data.</text>
</comment>
<evidence type="ECO:0000313" key="5">
    <source>
        <dbReference type="Proteomes" id="UP000183760"/>
    </source>
</evidence>
<dbReference type="PANTHER" id="PTHR35884">
    <property type="entry name" value="SMALL AGGREGATE FORMATION PROTEIN"/>
    <property type="match status" value="1"/>
</dbReference>
<evidence type="ECO:0000259" key="2">
    <source>
        <dbReference type="Pfam" id="PF18063"/>
    </source>
</evidence>
<sequence length="261" mass="29089">MNNESQAKDSSLRMEPLEKEKGAAGQGALSQIPPESYRTKSPAELLGAGKTRADLNFPDVKNDYELDNALIGQTVTSNGCVVKAPWVRKDFNTPGYWSEGYIKPCAAYLSYIKKDTVPSGTSIEYSLTKKKGFSRQFTASTEVKVGVSAGIFGCETSLEVTTGFSYSETINEETTETWKKTLTGPQDYWTFQPVLLYAWKVNANALSYMSPKPSLYYTSGKTTYIFSPVFRNSPSTIDKDIGYLSLQTVIEYMCNEAWSRW</sequence>
<feature type="compositionally biased region" description="Basic and acidic residues" evidence="1">
    <location>
        <begin position="1"/>
        <end position="22"/>
    </location>
</feature>
<dbReference type="EMBL" id="FOIB01000002">
    <property type="protein sequence ID" value="SET64083.1"/>
    <property type="molecule type" value="Genomic_DNA"/>
</dbReference>
<keyword evidence="5" id="KW-1185">Reference proteome</keyword>
<dbReference type="CDD" id="cd17904">
    <property type="entry name" value="PFM_monalysin-like"/>
    <property type="match status" value="1"/>
</dbReference>
<name>A0A511SVI2_MYXFU</name>
<proteinExistence type="predicted"/>
<dbReference type="Pfam" id="PF18063">
    <property type="entry name" value="BB_PF"/>
    <property type="match status" value="1"/>
</dbReference>
<protein>
    <recommendedName>
        <fullName evidence="2">Monalysin Pore-forming domain-containing protein</fullName>
    </recommendedName>
</protein>
<evidence type="ECO:0000313" key="6">
    <source>
        <dbReference type="Proteomes" id="UP000321514"/>
    </source>
</evidence>
<dbReference type="InterPro" id="IPR038768">
    <property type="entry name" value="SmlA"/>
</dbReference>
<dbReference type="AlphaFoldDB" id="A0A511SVI2"/>
<feature type="domain" description="Monalysin Pore-forming" evidence="2">
    <location>
        <begin position="60"/>
        <end position="255"/>
    </location>
</feature>
<reference evidence="3 6" key="2">
    <citation type="submission" date="2019-07" db="EMBL/GenBank/DDBJ databases">
        <title>Whole genome shotgun sequence of Myxococcus fulvus NBRC 100333.</title>
        <authorList>
            <person name="Hosoyama A."/>
            <person name="Uohara A."/>
            <person name="Ohji S."/>
            <person name="Ichikawa N."/>
        </authorList>
    </citation>
    <scope>NUCLEOTIDE SEQUENCE [LARGE SCALE GENOMIC DNA]</scope>
    <source>
        <strain evidence="3 6">NBRC 100333</strain>
    </source>
</reference>
<evidence type="ECO:0000313" key="3">
    <source>
        <dbReference type="EMBL" id="GEN05900.1"/>
    </source>
</evidence>
<feature type="region of interest" description="Disordered" evidence="1">
    <location>
        <begin position="1"/>
        <end position="41"/>
    </location>
</feature>
<dbReference type="PANTHER" id="PTHR35884:SF1">
    <property type="entry name" value="MONALYSIN BETA BARREL PORE-FORMING DOMAIN-CONTAINING PROTEIN-RELATED"/>
    <property type="match status" value="1"/>
</dbReference>
<gene>
    <name evidence="3" type="ORF">MFU01_09370</name>
    <name evidence="4" type="ORF">SAMN05443572_102981</name>
</gene>
<organism evidence="3 6">
    <name type="scientific">Myxococcus fulvus</name>
    <dbReference type="NCBI Taxonomy" id="33"/>
    <lineage>
        <taxon>Bacteria</taxon>
        <taxon>Pseudomonadati</taxon>
        <taxon>Myxococcota</taxon>
        <taxon>Myxococcia</taxon>
        <taxon>Myxococcales</taxon>
        <taxon>Cystobacterineae</taxon>
        <taxon>Myxococcaceae</taxon>
        <taxon>Myxococcus</taxon>
    </lineage>
</organism>
<dbReference type="Proteomes" id="UP000321514">
    <property type="component" value="Unassembled WGS sequence"/>
</dbReference>
<dbReference type="Proteomes" id="UP000183760">
    <property type="component" value="Unassembled WGS sequence"/>
</dbReference>
<accession>A0A511SVI2</accession>
<evidence type="ECO:0000256" key="1">
    <source>
        <dbReference type="SAM" id="MobiDB-lite"/>
    </source>
</evidence>
<dbReference type="InterPro" id="IPR040927">
    <property type="entry name" value="PF_Monalysin"/>
</dbReference>
<reference evidence="4 5" key="1">
    <citation type="submission" date="2016-10" db="EMBL/GenBank/DDBJ databases">
        <authorList>
            <person name="Varghese N."/>
            <person name="Submissions S."/>
        </authorList>
    </citation>
    <scope>NUCLEOTIDE SEQUENCE [LARGE SCALE GENOMIC DNA]</scope>
    <source>
        <strain evidence="4 5">DSM 16525</strain>
    </source>
</reference>
<evidence type="ECO:0000313" key="4">
    <source>
        <dbReference type="EMBL" id="SET64083.1"/>
    </source>
</evidence>